<gene>
    <name evidence="1" type="ORF">SteCoe_12636</name>
</gene>
<name>A0A1R2CAA1_9CILI</name>
<organism evidence="1 2">
    <name type="scientific">Stentor coeruleus</name>
    <dbReference type="NCBI Taxonomy" id="5963"/>
    <lineage>
        <taxon>Eukaryota</taxon>
        <taxon>Sar</taxon>
        <taxon>Alveolata</taxon>
        <taxon>Ciliophora</taxon>
        <taxon>Postciliodesmatophora</taxon>
        <taxon>Heterotrichea</taxon>
        <taxon>Heterotrichida</taxon>
        <taxon>Stentoridae</taxon>
        <taxon>Stentor</taxon>
    </lineage>
</organism>
<dbReference type="AlphaFoldDB" id="A0A1R2CAA1"/>
<dbReference type="EMBL" id="MPUH01000221">
    <property type="protein sequence ID" value="OMJ85933.1"/>
    <property type="molecule type" value="Genomic_DNA"/>
</dbReference>
<reference evidence="1 2" key="1">
    <citation type="submission" date="2016-11" db="EMBL/GenBank/DDBJ databases">
        <title>The macronuclear genome of Stentor coeruleus: a giant cell with tiny introns.</title>
        <authorList>
            <person name="Slabodnick M."/>
            <person name="Ruby J.G."/>
            <person name="Reiff S.B."/>
            <person name="Swart E.C."/>
            <person name="Gosai S."/>
            <person name="Prabakaran S."/>
            <person name="Witkowska E."/>
            <person name="Larue G.E."/>
            <person name="Fisher S."/>
            <person name="Freeman R.M."/>
            <person name="Gunawardena J."/>
            <person name="Chu W."/>
            <person name="Stover N.A."/>
            <person name="Gregory B.D."/>
            <person name="Nowacki M."/>
            <person name="Derisi J."/>
            <person name="Roy S.W."/>
            <person name="Marshall W.F."/>
            <person name="Sood P."/>
        </authorList>
    </citation>
    <scope>NUCLEOTIDE SEQUENCE [LARGE SCALE GENOMIC DNA]</scope>
    <source>
        <strain evidence="1">WM001</strain>
    </source>
</reference>
<comment type="caution">
    <text evidence="1">The sequence shown here is derived from an EMBL/GenBank/DDBJ whole genome shotgun (WGS) entry which is preliminary data.</text>
</comment>
<dbReference type="Proteomes" id="UP000187209">
    <property type="component" value="Unassembled WGS sequence"/>
</dbReference>
<accession>A0A1R2CAA1</accession>
<keyword evidence="2" id="KW-1185">Reference proteome</keyword>
<protein>
    <submittedName>
        <fullName evidence="1">Uncharacterized protein</fullName>
    </submittedName>
</protein>
<evidence type="ECO:0000313" key="2">
    <source>
        <dbReference type="Proteomes" id="UP000187209"/>
    </source>
</evidence>
<proteinExistence type="predicted"/>
<sequence length="213" mass="25429">MDFPRNNKIRKATYSQESYSLIDTFIFKAEPLLDFRCYELRNLFHQTIDELFLSEIEIIAWLIYIEEIGIKVSNCNIKEFLIFVGLHTKIRLGIDVKNFLENFKGKNPGIIEKFEAWSTLNEQSSQISTIKLGKKYRELRTLKGTSRINYNFYLNDIFRSCTMYQKQKIDDIFDLTLETKKSCSKKQIFEIRKKPKIVENQDYNLKEFDRIDI</sequence>
<evidence type="ECO:0000313" key="1">
    <source>
        <dbReference type="EMBL" id="OMJ85933.1"/>
    </source>
</evidence>